<dbReference type="AlphaFoldDB" id="A0A2U1F703"/>
<dbReference type="Proteomes" id="UP000245639">
    <property type="component" value="Unassembled WGS sequence"/>
</dbReference>
<dbReference type="InterPro" id="IPR012349">
    <property type="entry name" value="Split_barrel_FMN-bd"/>
</dbReference>
<dbReference type="OrthoDB" id="9786134at2"/>
<evidence type="ECO:0000313" key="4">
    <source>
        <dbReference type="Proteomes" id="UP000245639"/>
    </source>
</evidence>
<evidence type="ECO:0000313" key="3">
    <source>
        <dbReference type="EMBL" id="PVZ07740.1"/>
    </source>
</evidence>
<reference evidence="3 4" key="1">
    <citation type="submission" date="2018-04" db="EMBL/GenBank/DDBJ databases">
        <title>Genomic Encyclopedia of Type Strains, Phase IV (KMG-IV): sequencing the most valuable type-strain genomes for metagenomic binning, comparative biology and taxonomic classification.</title>
        <authorList>
            <person name="Goeker M."/>
        </authorList>
    </citation>
    <scope>NUCLEOTIDE SEQUENCE [LARGE SCALE GENOMIC DNA]</scope>
    <source>
        <strain evidence="3 4">DSM 45771</strain>
    </source>
</reference>
<name>A0A2U1F703_9PSEU</name>
<feature type="region of interest" description="Disordered" evidence="1">
    <location>
        <begin position="1"/>
        <end position="24"/>
    </location>
</feature>
<comment type="caution">
    <text evidence="3">The sequence shown here is derived from an EMBL/GenBank/DDBJ whole genome shotgun (WGS) entry which is preliminary data.</text>
</comment>
<dbReference type="RefSeq" id="WP_116709798.1">
    <property type="nucleotide sequence ID" value="NZ_QEKW01000011.1"/>
</dbReference>
<evidence type="ECO:0000259" key="2">
    <source>
        <dbReference type="Pfam" id="PF01243"/>
    </source>
</evidence>
<evidence type="ECO:0000256" key="1">
    <source>
        <dbReference type="SAM" id="MobiDB-lite"/>
    </source>
</evidence>
<gene>
    <name evidence="3" type="ORF">C8D89_111111</name>
</gene>
<dbReference type="PANTHER" id="PTHR42815:SF2">
    <property type="entry name" value="FAD-BINDING, PUTATIVE (AFU_ORTHOLOGUE AFUA_6G07600)-RELATED"/>
    <property type="match status" value="1"/>
</dbReference>
<feature type="compositionally biased region" description="Low complexity" evidence="1">
    <location>
        <begin position="240"/>
        <end position="249"/>
    </location>
</feature>
<feature type="domain" description="Pyridoxamine 5'-phosphate oxidase N-terminal" evidence="2">
    <location>
        <begin position="52"/>
        <end position="178"/>
    </location>
</feature>
<accession>A0A2U1F703</accession>
<protein>
    <recommendedName>
        <fullName evidence="2">Pyridoxamine 5'-phosphate oxidase N-terminal domain-containing protein</fullName>
    </recommendedName>
</protein>
<sequence>MSDRVPPHPDHHTDPHPERPGSAGEHVLQDALGTTSRAERFYDDQVCDRLVPSMQEFVGRMTMAFVATADAHGECDSTLRAGPPGFLRVLDDRHVAWPEYRGNGVMASLGNITENPHVGLLMVDFTDDLIGLHVNGAARIVDDAQLRSEHPDLPRETAPGRRADVWVEVTVEEAYIHCRKHIPRMVPMGRRRAWGTDDARRKGGDHFGVAAVRRAAAESAVPAAEQGETAHAGDPRAAERAAAGASSGE</sequence>
<dbReference type="EMBL" id="QEKW01000011">
    <property type="protein sequence ID" value="PVZ07740.1"/>
    <property type="molecule type" value="Genomic_DNA"/>
</dbReference>
<feature type="compositionally biased region" description="Low complexity" evidence="1">
    <location>
        <begin position="216"/>
        <end position="225"/>
    </location>
</feature>
<dbReference type="InterPro" id="IPR011576">
    <property type="entry name" value="Pyridox_Oxase_N"/>
</dbReference>
<dbReference type="PANTHER" id="PTHR42815">
    <property type="entry name" value="FAD-BINDING, PUTATIVE (AFU_ORTHOLOGUE AFUA_6G07600)-RELATED"/>
    <property type="match status" value="1"/>
</dbReference>
<proteinExistence type="predicted"/>
<feature type="region of interest" description="Disordered" evidence="1">
    <location>
        <begin position="216"/>
        <end position="249"/>
    </location>
</feature>
<organism evidence="3 4">
    <name type="scientific">Actinomycetospora cinnamomea</name>
    <dbReference type="NCBI Taxonomy" id="663609"/>
    <lineage>
        <taxon>Bacteria</taxon>
        <taxon>Bacillati</taxon>
        <taxon>Actinomycetota</taxon>
        <taxon>Actinomycetes</taxon>
        <taxon>Pseudonocardiales</taxon>
        <taxon>Pseudonocardiaceae</taxon>
        <taxon>Actinomycetospora</taxon>
    </lineage>
</organism>
<dbReference type="SUPFAM" id="SSF50475">
    <property type="entry name" value="FMN-binding split barrel"/>
    <property type="match status" value="1"/>
</dbReference>
<dbReference type="Gene3D" id="2.30.110.10">
    <property type="entry name" value="Electron Transport, Fmn-binding Protein, Chain A"/>
    <property type="match status" value="1"/>
</dbReference>
<keyword evidence="4" id="KW-1185">Reference proteome</keyword>
<feature type="compositionally biased region" description="Basic and acidic residues" evidence="1">
    <location>
        <begin position="1"/>
        <end position="19"/>
    </location>
</feature>
<dbReference type="Pfam" id="PF01243">
    <property type="entry name" value="PNPOx_N"/>
    <property type="match status" value="1"/>
</dbReference>